<accession>A0A366F390</accession>
<dbReference type="EMBL" id="QNRK01000026">
    <property type="protein sequence ID" value="RBP08185.1"/>
    <property type="molecule type" value="Genomic_DNA"/>
</dbReference>
<dbReference type="OrthoDB" id="9797743at2"/>
<dbReference type="InterPro" id="IPR006439">
    <property type="entry name" value="HAD-SF_hydro_IA"/>
</dbReference>
<name>A0A366F390_9HYPH</name>
<comment type="pathway">
    <text evidence="2">Organic acid metabolism; glycolate biosynthesis; glycolate from 2-phosphoglycolate: step 1/1.</text>
</comment>
<evidence type="ECO:0000256" key="2">
    <source>
        <dbReference type="ARBA" id="ARBA00004818"/>
    </source>
</evidence>
<dbReference type="NCBIfam" id="TIGR01549">
    <property type="entry name" value="HAD-SF-IA-v1"/>
    <property type="match status" value="1"/>
</dbReference>
<evidence type="ECO:0000256" key="3">
    <source>
        <dbReference type="ARBA" id="ARBA00006171"/>
    </source>
</evidence>
<dbReference type="GO" id="GO:0008967">
    <property type="term" value="F:phosphoglycolate phosphatase activity"/>
    <property type="evidence" value="ECO:0007669"/>
    <property type="project" value="UniProtKB-EC"/>
</dbReference>
<comment type="catalytic activity">
    <reaction evidence="1">
        <text>2-phosphoglycolate + H2O = glycolate + phosphate</text>
        <dbReference type="Rhea" id="RHEA:14369"/>
        <dbReference type="ChEBI" id="CHEBI:15377"/>
        <dbReference type="ChEBI" id="CHEBI:29805"/>
        <dbReference type="ChEBI" id="CHEBI:43474"/>
        <dbReference type="ChEBI" id="CHEBI:58033"/>
        <dbReference type="EC" id="3.1.3.18"/>
    </reaction>
</comment>
<evidence type="ECO:0000256" key="1">
    <source>
        <dbReference type="ARBA" id="ARBA00000830"/>
    </source>
</evidence>
<organism evidence="5 6">
    <name type="scientific">Roseiarcus fermentans</name>
    <dbReference type="NCBI Taxonomy" id="1473586"/>
    <lineage>
        <taxon>Bacteria</taxon>
        <taxon>Pseudomonadati</taxon>
        <taxon>Pseudomonadota</taxon>
        <taxon>Alphaproteobacteria</taxon>
        <taxon>Hyphomicrobiales</taxon>
        <taxon>Roseiarcaceae</taxon>
        <taxon>Roseiarcus</taxon>
    </lineage>
</organism>
<dbReference type="InterPro" id="IPR023198">
    <property type="entry name" value="PGP-like_dom2"/>
</dbReference>
<sequence>MPLTVSGRFTGVLFDKDGTLIDFNATWGPAVYAMIRALADGDPALMQAQAEALQFTIDTRQFLDSSPLVAGSTADYGLPWAQALGRTDLAALKAEIDALSAVESLRALTPITETPAVFSALSAMGLRLGVATNDSEASARRQIEALGVGSFVDFVAGYDSGHGGKPDPGMVLAFAECLGTSASRVVVVGDSLHDLSAAKAAGSTSVAVLSGPAQRAALAPYADHVIAHIGHLPALLADLETAE</sequence>
<comment type="similarity">
    <text evidence="3">Belongs to the HAD-like hydrolase superfamily. CbbY/CbbZ/Gph/YieH family.</text>
</comment>
<proteinExistence type="inferred from homology"/>
<dbReference type="GO" id="GO:0006281">
    <property type="term" value="P:DNA repair"/>
    <property type="evidence" value="ECO:0007669"/>
    <property type="project" value="TreeGrafter"/>
</dbReference>
<dbReference type="InterPro" id="IPR023214">
    <property type="entry name" value="HAD_sf"/>
</dbReference>
<dbReference type="PANTHER" id="PTHR43434">
    <property type="entry name" value="PHOSPHOGLYCOLATE PHOSPHATASE"/>
    <property type="match status" value="1"/>
</dbReference>
<dbReference type="InterPro" id="IPR036412">
    <property type="entry name" value="HAD-like_sf"/>
</dbReference>
<protein>
    <recommendedName>
        <fullName evidence="4">phosphoglycolate phosphatase</fullName>
        <ecNumber evidence="4">3.1.3.18</ecNumber>
    </recommendedName>
</protein>
<dbReference type="SFLD" id="SFLDG01129">
    <property type="entry name" value="C1.5:_HAD__Beta-PGM__Phosphata"/>
    <property type="match status" value="1"/>
</dbReference>
<keyword evidence="6" id="KW-1185">Reference proteome</keyword>
<gene>
    <name evidence="5" type="ORF">DFR50_12630</name>
</gene>
<dbReference type="Gene3D" id="3.40.50.1000">
    <property type="entry name" value="HAD superfamily/HAD-like"/>
    <property type="match status" value="1"/>
</dbReference>
<dbReference type="GO" id="GO:0005829">
    <property type="term" value="C:cytosol"/>
    <property type="evidence" value="ECO:0007669"/>
    <property type="project" value="TreeGrafter"/>
</dbReference>
<evidence type="ECO:0000313" key="5">
    <source>
        <dbReference type="EMBL" id="RBP08185.1"/>
    </source>
</evidence>
<dbReference type="Pfam" id="PF00702">
    <property type="entry name" value="Hydrolase"/>
    <property type="match status" value="1"/>
</dbReference>
<comment type="caution">
    <text evidence="5">The sequence shown here is derived from an EMBL/GenBank/DDBJ whole genome shotgun (WGS) entry which is preliminary data.</text>
</comment>
<dbReference type="SFLD" id="SFLDS00003">
    <property type="entry name" value="Haloacid_Dehalogenase"/>
    <property type="match status" value="1"/>
</dbReference>
<dbReference type="Gene3D" id="1.10.150.240">
    <property type="entry name" value="Putative phosphatase, domain 2"/>
    <property type="match status" value="1"/>
</dbReference>
<dbReference type="RefSeq" id="WP_113891223.1">
    <property type="nucleotide sequence ID" value="NZ_QNRK01000026.1"/>
</dbReference>
<evidence type="ECO:0000256" key="4">
    <source>
        <dbReference type="ARBA" id="ARBA00013078"/>
    </source>
</evidence>
<dbReference type="SUPFAM" id="SSF56784">
    <property type="entry name" value="HAD-like"/>
    <property type="match status" value="1"/>
</dbReference>
<reference evidence="5 6" key="1">
    <citation type="submission" date="2018-06" db="EMBL/GenBank/DDBJ databases">
        <title>Genomic Encyclopedia of Type Strains, Phase IV (KMG-IV): sequencing the most valuable type-strain genomes for metagenomic binning, comparative biology and taxonomic classification.</title>
        <authorList>
            <person name="Goeker M."/>
        </authorList>
    </citation>
    <scope>NUCLEOTIDE SEQUENCE [LARGE SCALE GENOMIC DNA]</scope>
    <source>
        <strain evidence="5 6">DSM 24875</strain>
    </source>
</reference>
<dbReference type="Proteomes" id="UP000253529">
    <property type="component" value="Unassembled WGS sequence"/>
</dbReference>
<dbReference type="AlphaFoldDB" id="A0A366F390"/>
<evidence type="ECO:0000313" key="6">
    <source>
        <dbReference type="Proteomes" id="UP000253529"/>
    </source>
</evidence>
<dbReference type="PANTHER" id="PTHR43434:SF1">
    <property type="entry name" value="PHOSPHOGLYCOLATE PHOSPHATASE"/>
    <property type="match status" value="1"/>
</dbReference>
<dbReference type="InterPro" id="IPR050155">
    <property type="entry name" value="HAD-like_hydrolase_sf"/>
</dbReference>
<dbReference type="EC" id="3.1.3.18" evidence="4"/>